<evidence type="ECO:0000259" key="1">
    <source>
        <dbReference type="Pfam" id="PF17906"/>
    </source>
</evidence>
<reference evidence="2" key="1">
    <citation type="submission" date="2011-02" db="EMBL/GenBank/DDBJ databases">
        <title>The genome of the leaf-cutting ant Acromyrmex echinatior suggests key adaptations to social evolution and fungus farming.</title>
        <authorList>
            <person name="Nygaard S."/>
            <person name="Zhang G."/>
        </authorList>
    </citation>
    <scope>NUCLEOTIDE SEQUENCE</scope>
</reference>
<protein>
    <submittedName>
        <fullName evidence="2">Mariner Mos1 transposase</fullName>
    </submittedName>
</protein>
<dbReference type="GO" id="GO:0000014">
    <property type="term" value="F:single-stranded DNA endodeoxyribonuclease activity"/>
    <property type="evidence" value="ECO:0007669"/>
    <property type="project" value="TreeGrafter"/>
</dbReference>
<dbReference type="InterPro" id="IPR041426">
    <property type="entry name" value="Mos1_HTH"/>
</dbReference>
<sequence length="120" mass="14167">MPSFEPNKRHLRELLIYFFNLKKSAAEVHRLLVEAYGEAVLSERSYREWFQKFKNGEFDFEDKERSRRPNVYEDAELEALLNEDSCQTQKELALTLGTTQQAISHRLKSLGMIQKQGNWV</sequence>
<dbReference type="Gene3D" id="1.10.10.10">
    <property type="entry name" value="Winged helix-like DNA-binding domain superfamily/Winged helix DNA-binding domain"/>
    <property type="match status" value="1"/>
</dbReference>
<evidence type="ECO:0000313" key="2">
    <source>
        <dbReference type="EMBL" id="EGI67681.1"/>
    </source>
</evidence>
<accession>F4WDR8</accession>
<organism evidence="3">
    <name type="scientific">Acromyrmex echinatior</name>
    <name type="common">Panamanian leafcutter ant</name>
    <name type="synonym">Acromyrmex octospinosus echinatior</name>
    <dbReference type="NCBI Taxonomy" id="103372"/>
    <lineage>
        <taxon>Eukaryota</taxon>
        <taxon>Metazoa</taxon>
        <taxon>Ecdysozoa</taxon>
        <taxon>Arthropoda</taxon>
        <taxon>Hexapoda</taxon>
        <taxon>Insecta</taxon>
        <taxon>Pterygota</taxon>
        <taxon>Neoptera</taxon>
        <taxon>Endopterygota</taxon>
        <taxon>Hymenoptera</taxon>
        <taxon>Apocrita</taxon>
        <taxon>Aculeata</taxon>
        <taxon>Formicoidea</taxon>
        <taxon>Formicidae</taxon>
        <taxon>Myrmicinae</taxon>
        <taxon>Acromyrmex</taxon>
    </lineage>
</organism>
<dbReference type="GO" id="GO:0006303">
    <property type="term" value="P:double-strand break repair via nonhomologous end joining"/>
    <property type="evidence" value="ECO:0007669"/>
    <property type="project" value="TreeGrafter"/>
</dbReference>
<dbReference type="GO" id="GO:0031297">
    <property type="term" value="P:replication fork processing"/>
    <property type="evidence" value="ECO:0007669"/>
    <property type="project" value="TreeGrafter"/>
</dbReference>
<dbReference type="AlphaFoldDB" id="F4WDR8"/>
<feature type="domain" description="Mos1 transposase HTH" evidence="1">
    <location>
        <begin position="8"/>
        <end position="57"/>
    </location>
</feature>
<gene>
    <name evidence="2" type="ORF">G5I_03729</name>
</gene>
<dbReference type="InterPro" id="IPR052709">
    <property type="entry name" value="Transposase-MT_Hybrid"/>
</dbReference>
<dbReference type="Proteomes" id="UP000007755">
    <property type="component" value="Unassembled WGS sequence"/>
</dbReference>
<proteinExistence type="predicted"/>
<dbReference type="GO" id="GO:0046975">
    <property type="term" value="F:histone H3K36 methyltransferase activity"/>
    <property type="evidence" value="ECO:0007669"/>
    <property type="project" value="TreeGrafter"/>
</dbReference>
<keyword evidence="3" id="KW-1185">Reference proteome</keyword>
<dbReference type="GO" id="GO:0003690">
    <property type="term" value="F:double-stranded DNA binding"/>
    <property type="evidence" value="ECO:0007669"/>
    <property type="project" value="TreeGrafter"/>
</dbReference>
<dbReference type="GO" id="GO:0003697">
    <property type="term" value="F:single-stranded DNA binding"/>
    <property type="evidence" value="ECO:0007669"/>
    <property type="project" value="TreeGrafter"/>
</dbReference>
<dbReference type="InParanoid" id="F4WDR8"/>
<dbReference type="PANTHER" id="PTHR46060:SF2">
    <property type="entry name" value="HISTONE-LYSINE N-METHYLTRANSFERASE SETMAR"/>
    <property type="match status" value="1"/>
</dbReference>
<feature type="non-terminal residue" evidence="2">
    <location>
        <position position="120"/>
    </location>
</feature>
<dbReference type="GO" id="GO:0042800">
    <property type="term" value="F:histone H3K4 methyltransferase activity"/>
    <property type="evidence" value="ECO:0007669"/>
    <property type="project" value="TreeGrafter"/>
</dbReference>
<dbReference type="GO" id="GO:0015074">
    <property type="term" value="P:DNA integration"/>
    <property type="evidence" value="ECO:0007669"/>
    <property type="project" value="TreeGrafter"/>
</dbReference>
<dbReference type="GO" id="GO:0000729">
    <property type="term" value="P:DNA double-strand break processing"/>
    <property type="evidence" value="ECO:0007669"/>
    <property type="project" value="TreeGrafter"/>
</dbReference>
<dbReference type="GO" id="GO:0000793">
    <property type="term" value="C:condensed chromosome"/>
    <property type="evidence" value="ECO:0007669"/>
    <property type="project" value="TreeGrafter"/>
</dbReference>
<dbReference type="GO" id="GO:0035861">
    <property type="term" value="C:site of double-strand break"/>
    <property type="evidence" value="ECO:0007669"/>
    <property type="project" value="TreeGrafter"/>
</dbReference>
<dbReference type="EMBL" id="GL888090">
    <property type="protein sequence ID" value="EGI67681.1"/>
    <property type="molecule type" value="Genomic_DNA"/>
</dbReference>
<dbReference type="Gene3D" id="1.10.10.1450">
    <property type="match status" value="1"/>
</dbReference>
<dbReference type="InterPro" id="IPR036388">
    <property type="entry name" value="WH-like_DNA-bd_sf"/>
</dbReference>
<dbReference type="PANTHER" id="PTHR46060">
    <property type="entry name" value="MARINER MOS1 TRANSPOSASE-LIKE PROTEIN"/>
    <property type="match status" value="1"/>
</dbReference>
<dbReference type="GO" id="GO:0005634">
    <property type="term" value="C:nucleus"/>
    <property type="evidence" value="ECO:0007669"/>
    <property type="project" value="TreeGrafter"/>
</dbReference>
<evidence type="ECO:0000313" key="3">
    <source>
        <dbReference type="Proteomes" id="UP000007755"/>
    </source>
</evidence>
<dbReference type="Pfam" id="PF17906">
    <property type="entry name" value="HTH_48"/>
    <property type="match status" value="1"/>
</dbReference>
<dbReference type="GO" id="GO:0044547">
    <property type="term" value="F:DNA topoisomerase binding"/>
    <property type="evidence" value="ECO:0007669"/>
    <property type="project" value="TreeGrafter"/>
</dbReference>
<name>F4WDR8_ACREC</name>
<dbReference type="GO" id="GO:0044774">
    <property type="term" value="P:mitotic DNA integrity checkpoint signaling"/>
    <property type="evidence" value="ECO:0007669"/>
    <property type="project" value="TreeGrafter"/>
</dbReference>